<keyword evidence="2" id="KW-1185">Reference proteome</keyword>
<dbReference type="EMBL" id="REGN01002887">
    <property type="protein sequence ID" value="RNA25685.1"/>
    <property type="molecule type" value="Genomic_DNA"/>
</dbReference>
<dbReference type="AlphaFoldDB" id="A0A3M7RQS1"/>
<organism evidence="1 2">
    <name type="scientific">Brachionus plicatilis</name>
    <name type="common">Marine rotifer</name>
    <name type="synonym">Brachionus muelleri</name>
    <dbReference type="NCBI Taxonomy" id="10195"/>
    <lineage>
        <taxon>Eukaryota</taxon>
        <taxon>Metazoa</taxon>
        <taxon>Spiralia</taxon>
        <taxon>Gnathifera</taxon>
        <taxon>Rotifera</taxon>
        <taxon>Eurotatoria</taxon>
        <taxon>Monogononta</taxon>
        <taxon>Pseudotrocha</taxon>
        <taxon>Ploima</taxon>
        <taxon>Brachionidae</taxon>
        <taxon>Brachionus</taxon>
    </lineage>
</organism>
<evidence type="ECO:0000313" key="1">
    <source>
        <dbReference type="EMBL" id="RNA25685.1"/>
    </source>
</evidence>
<sequence length="102" mass="12356">MRFFEHPLELVQRKSAKNYPFKIASFGWSALCIVHFDIAEIVKKFMLKLHENSDKWQIYCIRQPKKGQNERSEQSWYNLSTFNLIFFNLFYMCRAKKIVNIN</sequence>
<accession>A0A3M7RQS1</accession>
<gene>
    <name evidence="1" type="ORF">BpHYR1_000991</name>
</gene>
<evidence type="ECO:0000313" key="2">
    <source>
        <dbReference type="Proteomes" id="UP000276133"/>
    </source>
</evidence>
<name>A0A3M7RQS1_BRAPC</name>
<protein>
    <submittedName>
        <fullName evidence="1">Uncharacterized protein</fullName>
    </submittedName>
</protein>
<dbReference type="Proteomes" id="UP000276133">
    <property type="component" value="Unassembled WGS sequence"/>
</dbReference>
<proteinExistence type="predicted"/>
<reference evidence="1 2" key="1">
    <citation type="journal article" date="2018" name="Sci. Rep.">
        <title>Genomic signatures of local adaptation to the degree of environmental predictability in rotifers.</title>
        <authorList>
            <person name="Franch-Gras L."/>
            <person name="Hahn C."/>
            <person name="Garcia-Roger E.M."/>
            <person name="Carmona M.J."/>
            <person name="Serra M."/>
            <person name="Gomez A."/>
        </authorList>
    </citation>
    <scope>NUCLEOTIDE SEQUENCE [LARGE SCALE GENOMIC DNA]</scope>
    <source>
        <strain evidence="1">HYR1</strain>
    </source>
</reference>
<comment type="caution">
    <text evidence="1">The sequence shown here is derived from an EMBL/GenBank/DDBJ whole genome shotgun (WGS) entry which is preliminary data.</text>
</comment>